<gene>
    <name evidence="4" type="ORF">BOKJ2_LOCUS13071</name>
</gene>
<comment type="caution">
    <text evidence="4">The sequence shown here is derived from an EMBL/GenBank/DDBJ whole genome shotgun (WGS) entry which is preliminary data.</text>
</comment>
<dbReference type="EMBL" id="CAJFCW020000006">
    <property type="protein sequence ID" value="CAG9125504.1"/>
    <property type="molecule type" value="Genomic_DNA"/>
</dbReference>
<dbReference type="OrthoDB" id="289038at2759"/>
<dbReference type="SMART" id="SM00061">
    <property type="entry name" value="MATH"/>
    <property type="match status" value="1"/>
</dbReference>
<dbReference type="PROSITE" id="PS50144">
    <property type="entry name" value="MATH"/>
    <property type="match status" value="1"/>
</dbReference>
<keyword evidence="1" id="KW-0175">Coiled coil</keyword>
<proteinExistence type="predicted"/>
<dbReference type="InterPro" id="IPR002083">
    <property type="entry name" value="MATH/TRAF_dom"/>
</dbReference>
<evidence type="ECO:0000256" key="2">
    <source>
        <dbReference type="SAM" id="MobiDB-lite"/>
    </source>
</evidence>
<evidence type="ECO:0000313" key="5">
    <source>
        <dbReference type="Proteomes" id="UP000614601"/>
    </source>
</evidence>
<dbReference type="PANTHER" id="PTHR47022:SF1">
    <property type="entry name" value="BTB AND MATH DOMAIN-CONTAINING PROTEIN 36-RELATED"/>
    <property type="match status" value="1"/>
</dbReference>
<feature type="region of interest" description="Disordered" evidence="2">
    <location>
        <begin position="353"/>
        <end position="373"/>
    </location>
</feature>
<organism evidence="4 5">
    <name type="scientific">Bursaphelenchus okinawaensis</name>
    <dbReference type="NCBI Taxonomy" id="465554"/>
    <lineage>
        <taxon>Eukaryota</taxon>
        <taxon>Metazoa</taxon>
        <taxon>Ecdysozoa</taxon>
        <taxon>Nematoda</taxon>
        <taxon>Chromadorea</taxon>
        <taxon>Rhabditida</taxon>
        <taxon>Tylenchina</taxon>
        <taxon>Tylenchomorpha</taxon>
        <taxon>Aphelenchoidea</taxon>
        <taxon>Aphelenchoididae</taxon>
        <taxon>Bursaphelenchus</taxon>
    </lineage>
</organism>
<dbReference type="PANTHER" id="PTHR47022">
    <property type="entry name" value="BTB AND MATH DOMAIN-CONTAINING PROTEIN 36-RELATED"/>
    <property type="match status" value="1"/>
</dbReference>
<feature type="compositionally biased region" description="Polar residues" evidence="2">
    <location>
        <begin position="1"/>
        <end position="15"/>
    </location>
</feature>
<name>A0A811LPB9_9BILA</name>
<accession>A0A811LPB9</accession>
<protein>
    <recommendedName>
        <fullName evidence="3">MATH domain-containing protein</fullName>
    </recommendedName>
</protein>
<evidence type="ECO:0000259" key="3">
    <source>
        <dbReference type="PROSITE" id="PS50144"/>
    </source>
</evidence>
<dbReference type="Proteomes" id="UP000783686">
    <property type="component" value="Unassembled WGS sequence"/>
</dbReference>
<feature type="region of interest" description="Disordered" evidence="2">
    <location>
        <begin position="1"/>
        <end position="27"/>
    </location>
</feature>
<dbReference type="SUPFAM" id="SSF49599">
    <property type="entry name" value="TRAF domain-like"/>
    <property type="match status" value="1"/>
</dbReference>
<dbReference type="Proteomes" id="UP000614601">
    <property type="component" value="Unassembled WGS sequence"/>
</dbReference>
<dbReference type="AlphaFoldDB" id="A0A811LPB9"/>
<dbReference type="Gene3D" id="2.60.210.10">
    <property type="entry name" value="Apoptosis, Tumor Necrosis Factor Receptor Associated Protein 2, Chain A"/>
    <property type="match status" value="1"/>
</dbReference>
<dbReference type="EMBL" id="CAJFDH010000006">
    <property type="protein sequence ID" value="CAD5229012.1"/>
    <property type="molecule type" value="Genomic_DNA"/>
</dbReference>
<reference evidence="4" key="1">
    <citation type="submission" date="2020-09" db="EMBL/GenBank/DDBJ databases">
        <authorList>
            <person name="Kikuchi T."/>
        </authorList>
    </citation>
    <scope>NUCLEOTIDE SEQUENCE</scope>
    <source>
        <strain evidence="4">SH1</strain>
    </source>
</reference>
<feature type="domain" description="MATH" evidence="3">
    <location>
        <begin position="113"/>
        <end position="237"/>
    </location>
</feature>
<dbReference type="Pfam" id="PF22486">
    <property type="entry name" value="MATH_2"/>
    <property type="match status" value="1"/>
</dbReference>
<dbReference type="InterPro" id="IPR008974">
    <property type="entry name" value="TRAF-like"/>
</dbReference>
<evidence type="ECO:0000313" key="4">
    <source>
        <dbReference type="EMBL" id="CAD5229012.1"/>
    </source>
</evidence>
<feature type="coiled-coil region" evidence="1">
    <location>
        <begin position="733"/>
        <end position="903"/>
    </location>
</feature>
<evidence type="ECO:0000256" key="1">
    <source>
        <dbReference type="SAM" id="Coils"/>
    </source>
</evidence>
<keyword evidence="5" id="KW-1185">Reference proteome</keyword>
<sequence length="1008" mass="116305">MPSAFESSFINTETEPGTHQEEGEPPYVDTSLEDITELGTCNHLSCLRENAKRLSTYGKVFDSNDALYCGKFAADLEVVLQYAKASRCEDKIQFYSVEFLAKKFPSKKEVNPPKAIQFRVSNFKHLKDCVKSAVCYIKGIPWRVSLIPRKTNVNGVKEVSLGIFLQCSVVSYNDSWKVNAQADIVLHGEKEFKRKTNHNYTSKECDWGYSTFITYKELLNESGGYCRNDSIMVRVLVNSVEASGIMEFEDFHLKMKQYIKICELQREKGYIDKAIDCIVQAIALASYYVDVKSLRELEKCKKELISYKVKESIQRIEAGREASTIDASSVVKGGLAAETGRLVNKTARAQCERKKRKSCSSSNQNSKKKTSNAKQEFIKTVQVTNYNSSCKQVTTFVPFNCKVKDLHAHDTTMNNNNNNMITIQKNIKTKDSSVSVEYTSTKFVNNINVPAVDEANMAKLQDILKAGKPVVHLSLTIEAVNTEGELERVIVKHIVSGDMNKDQVAKDILKKHEKDWQSDADLKRFIPELKRVTSSDEFKLLLDAQMKPEKKETLSKTRSRADKTIFYKSQIGEEIKEAAIKGMAGFFASRENDREQYVPSEVTPPKPFDLCVSCEEKCKGMMSERILKTKKKLILFYKFLQGYYYSKEFKDAYEKIINFVDVTAENMKEIDFIMHVNEVFVEFEHWDPTKDTVFDLLCQFYSVLDAVLLPVDTILPSFYEMTASVITKNRMIIEAYEEQEDELDEVHSKLELMEDQEIENRNIIKDLKKENKKLKRLEKNCTTELDKCKDKFYKTDECVKSLIKDMDKVTVRIKSLERELNEKAKAEQSWKDSKKRLQNELRESQRLVKQLKEQLEKSKDHVKKLETKKTAQMAQKPIELGKIKELEKELSNYRVNESVLKFEKSIVTADVTLRMIGQRKRQGFMNPTDVADLDKQELCWSSYRQEMQRYVDVWRTQQQRPTHLRVPLEPAGLTLPPVIRVEKVVHLKPVYLNEYGAVTTQPVWDLEF</sequence>